<dbReference type="EMBL" id="JWIO01000046">
    <property type="protein sequence ID" value="KLL10033.1"/>
    <property type="molecule type" value="Genomic_DNA"/>
</dbReference>
<evidence type="ECO:0000313" key="3">
    <source>
        <dbReference type="Proteomes" id="UP000035425"/>
    </source>
</evidence>
<feature type="domain" description="HTH marR-type" evidence="1">
    <location>
        <begin position="11"/>
        <end position="151"/>
    </location>
</feature>
<dbReference type="Pfam" id="PF01047">
    <property type="entry name" value="MarR"/>
    <property type="match status" value="1"/>
</dbReference>
<comment type="caution">
    <text evidence="2">The sequence shown here is derived from an EMBL/GenBank/DDBJ whole genome shotgun (WGS) entry which is preliminary data.</text>
</comment>
<dbReference type="PANTHER" id="PTHR33164">
    <property type="entry name" value="TRANSCRIPTIONAL REGULATOR, MARR FAMILY"/>
    <property type="match status" value="1"/>
</dbReference>
<evidence type="ECO:0000259" key="1">
    <source>
        <dbReference type="PROSITE" id="PS50995"/>
    </source>
</evidence>
<dbReference type="RefSeq" id="WP_047224702.1">
    <property type="nucleotide sequence ID" value="NZ_JWIO01000046.1"/>
</dbReference>
<dbReference type="InterPro" id="IPR036390">
    <property type="entry name" value="WH_DNA-bd_sf"/>
</dbReference>
<dbReference type="PANTHER" id="PTHR33164:SF57">
    <property type="entry name" value="MARR-FAMILY TRANSCRIPTIONAL REGULATOR"/>
    <property type="match status" value="1"/>
</dbReference>
<dbReference type="Gene3D" id="1.10.10.10">
    <property type="entry name" value="Winged helix-like DNA-binding domain superfamily/Winged helix DNA-binding domain"/>
    <property type="match status" value="1"/>
</dbReference>
<gene>
    <name evidence="2" type="ORF">FrCorBMG51_20830</name>
</gene>
<dbReference type="InterPro" id="IPR000835">
    <property type="entry name" value="HTH_MarR-typ"/>
</dbReference>
<name>A0ABR5F016_9ACTN</name>
<dbReference type="Proteomes" id="UP000035425">
    <property type="component" value="Unassembled WGS sequence"/>
</dbReference>
<sequence>MQADVTDASTLTALERSLAAVLRLLADRAMTGDIARRSGYDLPQASWSLLEHLDARGALRVSDIAACHGVDISSVTPRLKKLERAGLIARGRVATDARAFLISITPEGVQALESVHAARREILERVVGGTDPARLAATANVLSCIALRLADEPAPAAAD</sequence>
<dbReference type="InterPro" id="IPR039422">
    <property type="entry name" value="MarR/SlyA-like"/>
</dbReference>
<keyword evidence="3" id="KW-1185">Reference proteome</keyword>
<reference evidence="2 3" key="1">
    <citation type="submission" date="2014-12" db="EMBL/GenBank/DDBJ databases">
        <title>Frankia sp. BMG5.1 draft genome.</title>
        <authorList>
            <person name="Gtari M."/>
            <person name="Ghodhbane-Gtari F."/>
            <person name="Nouioui I."/>
            <person name="Ktari A."/>
            <person name="Hezbri K."/>
            <person name="Mimouni W."/>
            <person name="Sbissi I."/>
            <person name="Ayari A."/>
            <person name="Yamanaka T."/>
            <person name="Normand P."/>
            <person name="Tisa L.S."/>
            <person name="Boudabous A."/>
        </authorList>
    </citation>
    <scope>NUCLEOTIDE SEQUENCE [LARGE SCALE GENOMIC DNA]</scope>
    <source>
        <strain evidence="2 3">BMG5.1</strain>
    </source>
</reference>
<accession>A0ABR5F016</accession>
<organism evidence="2 3">
    <name type="scientific">Protofrankia coriariae</name>
    <dbReference type="NCBI Taxonomy" id="1562887"/>
    <lineage>
        <taxon>Bacteria</taxon>
        <taxon>Bacillati</taxon>
        <taxon>Actinomycetota</taxon>
        <taxon>Actinomycetes</taxon>
        <taxon>Frankiales</taxon>
        <taxon>Frankiaceae</taxon>
        <taxon>Protofrankia</taxon>
    </lineage>
</organism>
<dbReference type="SUPFAM" id="SSF46785">
    <property type="entry name" value="Winged helix' DNA-binding domain"/>
    <property type="match status" value="1"/>
</dbReference>
<proteinExistence type="predicted"/>
<protein>
    <submittedName>
        <fullName evidence="2">Transcriptional regulator</fullName>
    </submittedName>
</protein>
<dbReference type="InterPro" id="IPR036388">
    <property type="entry name" value="WH-like_DNA-bd_sf"/>
</dbReference>
<dbReference type="PROSITE" id="PS50995">
    <property type="entry name" value="HTH_MARR_2"/>
    <property type="match status" value="1"/>
</dbReference>
<evidence type="ECO:0000313" key="2">
    <source>
        <dbReference type="EMBL" id="KLL10033.1"/>
    </source>
</evidence>
<dbReference type="SMART" id="SM00347">
    <property type="entry name" value="HTH_MARR"/>
    <property type="match status" value="1"/>
</dbReference>